<organism evidence="1 2">
    <name type="scientific">Ameca splendens</name>
    <dbReference type="NCBI Taxonomy" id="208324"/>
    <lineage>
        <taxon>Eukaryota</taxon>
        <taxon>Metazoa</taxon>
        <taxon>Chordata</taxon>
        <taxon>Craniata</taxon>
        <taxon>Vertebrata</taxon>
        <taxon>Euteleostomi</taxon>
        <taxon>Actinopterygii</taxon>
        <taxon>Neopterygii</taxon>
        <taxon>Teleostei</taxon>
        <taxon>Neoteleostei</taxon>
        <taxon>Acanthomorphata</taxon>
        <taxon>Ovalentaria</taxon>
        <taxon>Atherinomorphae</taxon>
        <taxon>Cyprinodontiformes</taxon>
        <taxon>Goodeidae</taxon>
        <taxon>Ameca</taxon>
    </lineage>
</organism>
<proteinExistence type="predicted"/>
<reference evidence="1 2" key="1">
    <citation type="submission" date="2021-06" db="EMBL/GenBank/DDBJ databases">
        <authorList>
            <person name="Palmer J.M."/>
        </authorList>
    </citation>
    <scope>NUCLEOTIDE SEQUENCE [LARGE SCALE GENOMIC DNA]</scope>
    <source>
        <strain evidence="1 2">AS_MEX2019</strain>
        <tissue evidence="1">Muscle</tissue>
    </source>
</reference>
<comment type="caution">
    <text evidence="1">The sequence shown here is derived from an EMBL/GenBank/DDBJ whole genome shotgun (WGS) entry which is preliminary data.</text>
</comment>
<dbReference type="SUPFAM" id="SSF53850">
    <property type="entry name" value="Periplasmic binding protein-like II"/>
    <property type="match status" value="1"/>
</dbReference>
<dbReference type="Gene3D" id="3.40.190.10">
    <property type="entry name" value="Periplasmic binding protein-like II"/>
    <property type="match status" value="2"/>
</dbReference>
<feature type="non-terminal residue" evidence="1">
    <location>
        <position position="1"/>
    </location>
</feature>
<accession>A0ABV1AEG9</accession>
<dbReference type="EMBL" id="JAHRIP010088647">
    <property type="protein sequence ID" value="MEQ2316357.1"/>
    <property type="molecule type" value="Genomic_DNA"/>
</dbReference>
<keyword evidence="1" id="KW-0675">Receptor</keyword>
<protein>
    <submittedName>
        <fullName evidence="1">Glutamate receptor ionotropic, NMDA 2D</fullName>
    </submittedName>
</protein>
<sequence length="72" mass="7863">KLDAFIYDAAVLNYMARKDEGCKVMTIGSGKVFATTGYGIALHKNSRWKRPLDLALLQLVGDGKTDGKRAGF</sequence>
<name>A0ABV1AEG9_9TELE</name>
<gene>
    <name evidence="1" type="primary">GRIN2D_4</name>
    <name evidence="1" type="ORF">AMECASPLE_031773</name>
</gene>
<keyword evidence="2" id="KW-1185">Reference proteome</keyword>
<dbReference type="Proteomes" id="UP001469553">
    <property type="component" value="Unassembled WGS sequence"/>
</dbReference>
<evidence type="ECO:0000313" key="1">
    <source>
        <dbReference type="EMBL" id="MEQ2316357.1"/>
    </source>
</evidence>
<evidence type="ECO:0000313" key="2">
    <source>
        <dbReference type="Proteomes" id="UP001469553"/>
    </source>
</evidence>